<name>A0A8J2LAF2_9HEXA</name>
<evidence type="ECO:0000313" key="1">
    <source>
        <dbReference type="EMBL" id="CAG7818778.1"/>
    </source>
</evidence>
<feature type="non-terminal residue" evidence="1">
    <location>
        <position position="1"/>
    </location>
</feature>
<organism evidence="1 2">
    <name type="scientific">Allacma fusca</name>
    <dbReference type="NCBI Taxonomy" id="39272"/>
    <lineage>
        <taxon>Eukaryota</taxon>
        <taxon>Metazoa</taxon>
        <taxon>Ecdysozoa</taxon>
        <taxon>Arthropoda</taxon>
        <taxon>Hexapoda</taxon>
        <taxon>Collembola</taxon>
        <taxon>Symphypleona</taxon>
        <taxon>Sminthuridae</taxon>
        <taxon>Allacma</taxon>
    </lineage>
</organism>
<comment type="caution">
    <text evidence="1">The sequence shown here is derived from an EMBL/GenBank/DDBJ whole genome shotgun (WGS) entry which is preliminary data.</text>
</comment>
<gene>
    <name evidence="1" type="ORF">AFUS01_LOCUS29259</name>
</gene>
<sequence>GILLTAAFLALANEKELKEKGIIPKEGRAVANQARFISVGKRRILKP</sequence>
<dbReference type="Proteomes" id="UP000708208">
    <property type="component" value="Unassembled WGS sequence"/>
</dbReference>
<proteinExistence type="predicted"/>
<keyword evidence="2" id="KW-1185">Reference proteome</keyword>
<accession>A0A8J2LAF2</accession>
<dbReference type="AlphaFoldDB" id="A0A8J2LAF2"/>
<evidence type="ECO:0000313" key="2">
    <source>
        <dbReference type="Proteomes" id="UP000708208"/>
    </source>
</evidence>
<reference evidence="1" key="1">
    <citation type="submission" date="2021-06" db="EMBL/GenBank/DDBJ databases">
        <authorList>
            <person name="Hodson N. C."/>
            <person name="Mongue J. A."/>
            <person name="Jaron S. K."/>
        </authorList>
    </citation>
    <scope>NUCLEOTIDE SEQUENCE</scope>
</reference>
<dbReference type="EMBL" id="CAJVCH010429896">
    <property type="protein sequence ID" value="CAG7818778.1"/>
    <property type="molecule type" value="Genomic_DNA"/>
</dbReference>
<protein>
    <submittedName>
        <fullName evidence="1">Uncharacterized protein</fullName>
    </submittedName>
</protein>